<feature type="domain" description="NUMOD4" evidence="1">
    <location>
        <begin position="11"/>
        <end position="55"/>
    </location>
</feature>
<reference evidence="3" key="1">
    <citation type="journal article" date="2014" name="Front. Microbiol.">
        <title>High frequency of phylogenetically diverse reductive dehalogenase-homologous genes in deep subseafloor sedimentary metagenomes.</title>
        <authorList>
            <person name="Kawai M."/>
            <person name="Futagami T."/>
            <person name="Toyoda A."/>
            <person name="Takaki Y."/>
            <person name="Nishi S."/>
            <person name="Hori S."/>
            <person name="Arai W."/>
            <person name="Tsubouchi T."/>
            <person name="Morono Y."/>
            <person name="Uchiyama I."/>
            <person name="Ito T."/>
            <person name="Fujiyama A."/>
            <person name="Inagaki F."/>
            <person name="Takami H."/>
        </authorList>
    </citation>
    <scope>NUCLEOTIDE SEQUENCE</scope>
    <source>
        <strain evidence="3">Expedition CK06-06</strain>
    </source>
</reference>
<evidence type="ECO:0008006" key="4">
    <source>
        <dbReference type="Google" id="ProtNLM"/>
    </source>
</evidence>
<dbReference type="Pfam" id="PF13392">
    <property type="entry name" value="HNH_3"/>
    <property type="match status" value="1"/>
</dbReference>
<organism evidence="3">
    <name type="scientific">marine sediment metagenome</name>
    <dbReference type="NCBI Taxonomy" id="412755"/>
    <lineage>
        <taxon>unclassified sequences</taxon>
        <taxon>metagenomes</taxon>
        <taxon>ecological metagenomes</taxon>
    </lineage>
</organism>
<dbReference type="Pfam" id="PF07463">
    <property type="entry name" value="NUMOD4"/>
    <property type="match status" value="1"/>
</dbReference>
<dbReference type="InterPro" id="IPR010902">
    <property type="entry name" value="NUMOD4"/>
</dbReference>
<proteinExistence type="predicted"/>
<sequence length="173" mass="19887">YVPPVGSTAAEIWKPIEGFQYYSVSDHGRIKSCKGSSPRILKPNIDKDGYHRFSLYKQQKVYYFSAHYLVLITFVGPRPSDCEASHKDGIKSNNRPSNLEWIPHSLNLVRSFELGRKSCKGERGPNVKLKNEDVIEIRRLAEHGVSRSLISKMFKVSQQNIDSIITRKRWSHI</sequence>
<dbReference type="GO" id="GO:0016788">
    <property type="term" value="F:hydrolase activity, acting on ester bonds"/>
    <property type="evidence" value="ECO:0007669"/>
    <property type="project" value="InterPro"/>
</dbReference>
<dbReference type="EMBL" id="BART01011543">
    <property type="protein sequence ID" value="GAG86436.1"/>
    <property type="molecule type" value="Genomic_DNA"/>
</dbReference>
<dbReference type="SUPFAM" id="SSF54060">
    <property type="entry name" value="His-Me finger endonucleases"/>
    <property type="match status" value="1"/>
</dbReference>
<accession>X1CQ94</accession>
<evidence type="ECO:0000313" key="3">
    <source>
        <dbReference type="EMBL" id="GAG86436.1"/>
    </source>
</evidence>
<feature type="non-terminal residue" evidence="3">
    <location>
        <position position="1"/>
    </location>
</feature>
<dbReference type="AlphaFoldDB" id="X1CQ94"/>
<comment type="caution">
    <text evidence="3">The sequence shown here is derived from an EMBL/GenBank/DDBJ whole genome shotgun (WGS) entry which is preliminary data.</text>
</comment>
<name>X1CQ94_9ZZZZ</name>
<dbReference type="InterPro" id="IPR044925">
    <property type="entry name" value="His-Me_finger_sf"/>
</dbReference>
<feature type="domain" description="HNH nuclease" evidence="2">
    <location>
        <begin position="66"/>
        <end position="107"/>
    </location>
</feature>
<dbReference type="Gene3D" id="3.90.75.20">
    <property type="match status" value="1"/>
</dbReference>
<evidence type="ECO:0000259" key="2">
    <source>
        <dbReference type="Pfam" id="PF13392"/>
    </source>
</evidence>
<dbReference type="InterPro" id="IPR003615">
    <property type="entry name" value="HNH_nuc"/>
</dbReference>
<gene>
    <name evidence="3" type="ORF">S01H4_24542</name>
</gene>
<evidence type="ECO:0000259" key="1">
    <source>
        <dbReference type="Pfam" id="PF07463"/>
    </source>
</evidence>
<protein>
    <recommendedName>
        <fullName evidence="4">HNH nuclease domain-containing protein</fullName>
    </recommendedName>
</protein>